<dbReference type="eggNOG" id="KOG1212">
    <property type="taxonomic scope" value="Eukaryota"/>
</dbReference>
<name>R4X6Z9_TAPDE</name>
<evidence type="ECO:0000259" key="4">
    <source>
        <dbReference type="Pfam" id="PF01425"/>
    </source>
</evidence>
<dbReference type="PANTHER" id="PTHR46072:SF4">
    <property type="entry name" value="AMIDASE C550.07-RELATED"/>
    <property type="match status" value="1"/>
</dbReference>
<comment type="caution">
    <text evidence="5">The sequence shown here is derived from an EMBL/GenBank/DDBJ whole genome shotgun (WGS) entry which is preliminary data.</text>
</comment>
<dbReference type="AlphaFoldDB" id="R4X6Z9"/>
<dbReference type="Gene3D" id="3.90.1300.10">
    <property type="entry name" value="Amidase signature (AS) domain"/>
    <property type="match status" value="1"/>
</dbReference>
<feature type="active site" description="Charge relay system" evidence="3">
    <location>
        <position position="121"/>
    </location>
</feature>
<evidence type="ECO:0000256" key="2">
    <source>
        <dbReference type="ARBA" id="ARBA00022801"/>
    </source>
</evidence>
<feature type="active site" description="Charge relay system" evidence="3">
    <location>
        <position position="212"/>
    </location>
</feature>
<dbReference type="VEuPathDB" id="FungiDB:TAPDE_000410"/>
<dbReference type="Pfam" id="PF01425">
    <property type="entry name" value="Amidase"/>
    <property type="match status" value="1"/>
</dbReference>
<comment type="similarity">
    <text evidence="1">Belongs to the amidase family.</text>
</comment>
<dbReference type="InterPro" id="IPR023631">
    <property type="entry name" value="Amidase_dom"/>
</dbReference>
<protein>
    <submittedName>
        <fullName evidence="5">Amidase C550.07</fullName>
    </submittedName>
</protein>
<evidence type="ECO:0000313" key="6">
    <source>
        <dbReference type="Proteomes" id="UP000013776"/>
    </source>
</evidence>
<evidence type="ECO:0000256" key="3">
    <source>
        <dbReference type="PIRSR" id="PIRSR001221-1"/>
    </source>
</evidence>
<evidence type="ECO:0000313" key="5">
    <source>
        <dbReference type="EMBL" id="CCG80781.1"/>
    </source>
</evidence>
<reference evidence="5 6" key="1">
    <citation type="journal article" date="2013" name="MBio">
        <title>Genome sequencing of the plant pathogen Taphrina deformans, the causal agent of peach leaf curl.</title>
        <authorList>
            <person name="Cisse O.H."/>
            <person name="Almeida J.M.G.C.F."/>
            <person name="Fonseca A."/>
            <person name="Kumar A.A."/>
            <person name="Salojaervi J."/>
            <person name="Overmyer K."/>
            <person name="Hauser P.M."/>
            <person name="Pagni M."/>
        </authorList>
    </citation>
    <scope>NUCLEOTIDE SEQUENCE [LARGE SCALE GENOMIC DNA]</scope>
    <source>
        <strain evidence="6">PYCC 5710 / ATCC 11124 / CBS 356.35 / IMI 108563 / JCM 9778 / NBRC 8474</strain>
    </source>
</reference>
<feature type="domain" description="Amidase" evidence="4">
    <location>
        <begin position="65"/>
        <end position="529"/>
    </location>
</feature>
<dbReference type="SUPFAM" id="SSF75304">
    <property type="entry name" value="Amidase signature (AS) enzymes"/>
    <property type="match status" value="1"/>
</dbReference>
<accession>R4X6Z9</accession>
<dbReference type="PIRSF" id="PIRSF001221">
    <property type="entry name" value="Amidase_fungi"/>
    <property type="match status" value="1"/>
</dbReference>
<proteinExistence type="inferred from homology"/>
<dbReference type="EMBL" id="CAHR02000011">
    <property type="protein sequence ID" value="CCG80781.1"/>
    <property type="molecule type" value="Genomic_DNA"/>
</dbReference>
<dbReference type="PANTHER" id="PTHR46072">
    <property type="entry name" value="AMIDASE-RELATED-RELATED"/>
    <property type="match status" value="1"/>
</dbReference>
<evidence type="ECO:0000256" key="1">
    <source>
        <dbReference type="ARBA" id="ARBA00009199"/>
    </source>
</evidence>
<keyword evidence="6" id="KW-1185">Reference proteome</keyword>
<feature type="active site" description="Acyl-ester intermediate" evidence="3">
    <location>
        <position position="236"/>
    </location>
</feature>
<dbReference type="Proteomes" id="UP000013776">
    <property type="component" value="Unassembled WGS sequence"/>
</dbReference>
<dbReference type="STRING" id="1097556.R4X6Z9"/>
<keyword evidence="2" id="KW-0378">Hydrolase</keyword>
<dbReference type="InterPro" id="IPR036928">
    <property type="entry name" value="AS_sf"/>
</dbReference>
<gene>
    <name evidence="5" type="ORF">TAPDE_000410</name>
</gene>
<dbReference type="OrthoDB" id="6428749at2759"/>
<dbReference type="GO" id="GO:0016787">
    <property type="term" value="F:hydrolase activity"/>
    <property type="evidence" value="ECO:0007669"/>
    <property type="project" value="UniProtKB-KW"/>
</dbReference>
<organism evidence="5 6">
    <name type="scientific">Taphrina deformans (strain PYCC 5710 / ATCC 11124 / CBS 356.35 / IMI 108563 / JCM 9778 / NBRC 8474)</name>
    <name type="common">Peach leaf curl fungus</name>
    <name type="synonym">Lalaria deformans</name>
    <dbReference type="NCBI Taxonomy" id="1097556"/>
    <lineage>
        <taxon>Eukaryota</taxon>
        <taxon>Fungi</taxon>
        <taxon>Dikarya</taxon>
        <taxon>Ascomycota</taxon>
        <taxon>Taphrinomycotina</taxon>
        <taxon>Taphrinomycetes</taxon>
        <taxon>Taphrinales</taxon>
        <taxon>Taphrinaceae</taxon>
        <taxon>Taphrina</taxon>
    </lineage>
</organism>
<sequence>MSSTLADRIRPALVRIHDAISKDTLSVVDYAVRCDLLTAREVEITECDASELLSNLARGTLSSEECTRAFVRRAGIATQLVNCCTEIMATEAIDRAKFMDQYLAKTGKTFGPLHGLPMSFKEHILMKGKIVHCSYVAWINNIEPKNGLIYDVLLECGVVPICRTPQPQCVMYASDYALVDSCANLDRHLETASNIYGHTLNPYNRELTPGGSSGGESALITMRGSPMGVGSDIGGSIRGPAGACGLYGFKTSAYRLPTGTKGLHKGRETIVGCAGPLAHSRTDLELWMKAVLSREPWLREPSILPIPWRSVEKKQNLRIAVMWSDGIVKPLPPVARALTQVAAILRNSGMSVVDWQPKDHDESWDIISSLYYTNAAEDEHEMFALGGEPMLPLTEYLLSQPGVRMYNAKENDALLLQRNAYRTKYAQHWLDQEEQAGGKIDVILCPVSPGPAPKLGTSKYWSYTSVWNLLDYPGAVFPVTTTLEMDVKPEYAPRNASEQEIWDDYNPQEWLGLPIGLQLVARRYQEEQLFSDWETIEQAIAASGAPS</sequence>